<proteinExistence type="predicted"/>
<feature type="transmembrane region" description="Helical" evidence="2">
    <location>
        <begin position="180"/>
        <end position="208"/>
    </location>
</feature>
<feature type="region of interest" description="Disordered" evidence="1">
    <location>
        <begin position="379"/>
        <end position="402"/>
    </location>
</feature>
<feature type="transmembrane region" description="Helical" evidence="2">
    <location>
        <begin position="133"/>
        <end position="152"/>
    </location>
</feature>
<evidence type="ECO:0000256" key="1">
    <source>
        <dbReference type="SAM" id="MobiDB-lite"/>
    </source>
</evidence>
<keyword evidence="2" id="KW-0812">Transmembrane</keyword>
<feature type="transmembrane region" description="Helical" evidence="2">
    <location>
        <begin position="296"/>
        <end position="320"/>
    </location>
</feature>
<feature type="transmembrane region" description="Helical" evidence="2">
    <location>
        <begin position="6"/>
        <end position="26"/>
    </location>
</feature>
<evidence type="ECO:0000313" key="3">
    <source>
        <dbReference type="EMBL" id="XBO69427.1"/>
    </source>
</evidence>
<dbReference type="EMBL" id="CP098827">
    <property type="protein sequence ID" value="XBO69427.1"/>
    <property type="molecule type" value="Genomic_DNA"/>
</dbReference>
<feature type="transmembrane region" description="Helical" evidence="2">
    <location>
        <begin position="38"/>
        <end position="58"/>
    </location>
</feature>
<dbReference type="RefSeq" id="WP_348826602.1">
    <property type="nucleotide sequence ID" value="NZ_CP098827.1"/>
</dbReference>
<feature type="transmembrane region" description="Helical" evidence="2">
    <location>
        <begin position="220"/>
        <end position="238"/>
    </location>
</feature>
<keyword evidence="2" id="KW-1133">Transmembrane helix</keyword>
<dbReference type="AlphaFoldDB" id="A0AAU7KDB6"/>
<keyword evidence="2" id="KW-0472">Membrane</keyword>
<evidence type="ECO:0008006" key="4">
    <source>
        <dbReference type="Google" id="ProtNLM"/>
    </source>
</evidence>
<feature type="transmembrane region" description="Helical" evidence="2">
    <location>
        <begin position="98"/>
        <end position="121"/>
    </location>
</feature>
<sequence length="402" mass="43342">MVPIPYVTSAWDVYSALAVFVLGLWLARAVGRAFGLSYMLCLPLYLWHTAFCVLYAWFVNGDGGDSLMYYRASLNDGVEFSFGTAGVIVFTSLFTQGLVLSFLGTFLVFNLAGYVGLLAFAGSLHQAIAERALGIRLLALAVLFLPSMHYWGSAIGKDALSFLSMGLSLWAALDLRRRHLLMVVAVMIMLVVRPHMAGIQLIALAAAFCLQPGVVLWQRLLLGTAALAGAAIIVPLALDYAGVGSGSDADQVMSYIELRQSYNQTGGGAVDIASMSLPMQLFTYMFRPLPMEASSVFQLASSVDNVILLYLMVVGGIAAITGRNAPPANRLFLWFYLLLAWTILAMTTANLGIAARQKWMFTPVLIYLLMSVMGRPRQTATDAESSGGSTPSVESTPNGVAR</sequence>
<organism evidence="3">
    <name type="scientific">Halomonas sp. RT37</name>
    <dbReference type="NCBI Taxonomy" id="2950872"/>
    <lineage>
        <taxon>Bacteria</taxon>
        <taxon>Pseudomonadati</taxon>
        <taxon>Pseudomonadota</taxon>
        <taxon>Gammaproteobacteria</taxon>
        <taxon>Oceanospirillales</taxon>
        <taxon>Halomonadaceae</taxon>
        <taxon>Halomonas</taxon>
    </lineage>
</organism>
<reference evidence="3" key="1">
    <citation type="submission" date="2022-06" db="EMBL/GenBank/DDBJ databases">
        <title>A novel DMS-producing enzyme.</title>
        <authorList>
            <person name="Zhang Y."/>
        </authorList>
    </citation>
    <scope>NUCLEOTIDE SEQUENCE</scope>
    <source>
        <strain evidence="3">RT37</strain>
    </source>
</reference>
<evidence type="ECO:0000256" key="2">
    <source>
        <dbReference type="SAM" id="Phobius"/>
    </source>
</evidence>
<gene>
    <name evidence="3" type="ORF">NFG58_12395</name>
</gene>
<protein>
    <recommendedName>
        <fullName evidence="4">EpsG family protein</fullName>
    </recommendedName>
</protein>
<feature type="transmembrane region" description="Helical" evidence="2">
    <location>
        <begin position="332"/>
        <end position="353"/>
    </location>
</feature>
<accession>A0AAU7KDB6</accession>
<name>A0AAU7KDB6_9GAMM</name>